<evidence type="ECO:0000256" key="1">
    <source>
        <dbReference type="PROSITE-ProRule" id="PRU00176"/>
    </source>
</evidence>
<feature type="compositionally biased region" description="Polar residues" evidence="2">
    <location>
        <begin position="227"/>
        <end position="244"/>
    </location>
</feature>
<feature type="region of interest" description="Disordered" evidence="2">
    <location>
        <begin position="225"/>
        <end position="244"/>
    </location>
</feature>
<dbReference type="AlphaFoldDB" id="A0AA41VTZ7"/>
<name>A0AA41VTZ7_PAPNU</name>
<dbReference type="Proteomes" id="UP001177140">
    <property type="component" value="Unassembled WGS sequence"/>
</dbReference>
<evidence type="ECO:0000313" key="5">
    <source>
        <dbReference type="Proteomes" id="UP001177140"/>
    </source>
</evidence>
<organism evidence="4 5">
    <name type="scientific">Papaver nudicaule</name>
    <name type="common">Iceland poppy</name>
    <dbReference type="NCBI Taxonomy" id="74823"/>
    <lineage>
        <taxon>Eukaryota</taxon>
        <taxon>Viridiplantae</taxon>
        <taxon>Streptophyta</taxon>
        <taxon>Embryophyta</taxon>
        <taxon>Tracheophyta</taxon>
        <taxon>Spermatophyta</taxon>
        <taxon>Magnoliopsida</taxon>
        <taxon>Ranunculales</taxon>
        <taxon>Papaveraceae</taxon>
        <taxon>Papaveroideae</taxon>
        <taxon>Papaver</taxon>
    </lineage>
</organism>
<comment type="caution">
    <text evidence="4">The sequence shown here is derived from an EMBL/GenBank/DDBJ whole genome shotgun (WGS) entry which is preliminary data.</text>
</comment>
<protein>
    <recommendedName>
        <fullName evidence="3">RRM domain-containing protein</fullName>
    </recommendedName>
</protein>
<sequence length="365" mass="41102">MAFQMTIEELQSFHRIDRDTYRMLAIGLGKDPLLSMAVISLWFLMEEIGYPSIILDLLTYHSDVITSAFDEAMSAVYYIITSTPPPLQGNSVTDMPTTLRMMQDHGSPMYISKSSLFEHGVNALIILQHKIGKVCYRLFADIFIEAVLGNVSDTNFNLGNDCVEIIEDATNTTEEEPQNSAPIITGNLVEPEPVTSLPNTVVFGNGIAPAILRNETDEFKRLEIGPSSGTAQSENVSEIGETSSLPENISEIRETSSLPAYKVEEQQIVQVVPACQRTMFVTFSRGFPISEYQLREFFVRTYGDCIENLFMQEIRPPQRQSMYAKVVFRASETIDEILAGEEKVRFILNGRHIQARRFEVREGSR</sequence>
<dbReference type="PROSITE" id="PS50102">
    <property type="entry name" value="RRM"/>
    <property type="match status" value="1"/>
</dbReference>
<evidence type="ECO:0000313" key="4">
    <source>
        <dbReference type="EMBL" id="MCL7047254.1"/>
    </source>
</evidence>
<accession>A0AA41VTZ7</accession>
<reference evidence="4" key="1">
    <citation type="submission" date="2022-03" db="EMBL/GenBank/DDBJ databases">
        <title>A functionally conserved STORR gene fusion in Papaver species that diverged 16.8 million years ago.</title>
        <authorList>
            <person name="Catania T."/>
        </authorList>
    </citation>
    <scope>NUCLEOTIDE SEQUENCE</scope>
    <source>
        <strain evidence="4">S-191538</strain>
    </source>
</reference>
<dbReference type="InterPro" id="IPR000504">
    <property type="entry name" value="RRM_dom"/>
</dbReference>
<keyword evidence="1" id="KW-0694">RNA-binding</keyword>
<dbReference type="EMBL" id="JAJJMA010291075">
    <property type="protein sequence ID" value="MCL7047254.1"/>
    <property type="molecule type" value="Genomic_DNA"/>
</dbReference>
<evidence type="ECO:0000256" key="2">
    <source>
        <dbReference type="SAM" id="MobiDB-lite"/>
    </source>
</evidence>
<gene>
    <name evidence="4" type="ORF">MKW94_020446</name>
</gene>
<dbReference type="GO" id="GO:0003723">
    <property type="term" value="F:RNA binding"/>
    <property type="evidence" value="ECO:0007669"/>
    <property type="project" value="UniProtKB-UniRule"/>
</dbReference>
<keyword evidence="5" id="KW-1185">Reference proteome</keyword>
<dbReference type="PANTHER" id="PTHR33527">
    <property type="entry name" value="OS07G0274300 PROTEIN"/>
    <property type="match status" value="1"/>
</dbReference>
<dbReference type="PANTHER" id="PTHR33527:SF14">
    <property type="entry name" value="OS07G0274300 PROTEIN"/>
    <property type="match status" value="1"/>
</dbReference>
<proteinExistence type="predicted"/>
<feature type="domain" description="RRM" evidence="3">
    <location>
        <begin position="277"/>
        <end position="365"/>
    </location>
</feature>
<evidence type="ECO:0000259" key="3">
    <source>
        <dbReference type="PROSITE" id="PS50102"/>
    </source>
</evidence>